<organism evidence="17 18">
    <name type="scientific">Candida albicans P78048</name>
    <dbReference type="NCBI Taxonomy" id="1094989"/>
    <lineage>
        <taxon>Eukaryota</taxon>
        <taxon>Fungi</taxon>
        <taxon>Dikarya</taxon>
        <taxon>Ascomycota</taxon>
        <taxon>Saccharomycotina</taxon>
        <taxon>Pichiomycetes</taxon>
        <taxon>Debaryomycetaceae</taxon>
        <taxon>Candida/Lodderomyces clade</taxon>
        <taxon>Candida</taxon>
    </lineage>
</organism>
<feature type="compositionally biased region" description="Low complexity" evidence="15">
    <location>
        <begin position="51"/>
        <end position="83"/>
    </location>
</feature>
<keyword evidence="6" id="KW-1133">Transmembrane helix</keyword>
<comment type="similarity">
    <text evidence="2 14">Belongs to the peroxin-14 family.</text>
</comment>
<dbReference type="EMBL" id="AJIX01000052">
    <property type="protein sequence ID" value="KGR02229.1"/>
    <property type="molecule type" value="Genomic_DNA"/>
</dbReference>
<evidence type="ECO:0000313" key="18">
    <source>
        <dbReference type="Proteomes" id="UP000030161"/>
    </source>
</evidence>
<evidence type="ECO:0000256" key="1">
    <source>
        <dbReference type="ARBA" id="ARBA00004549"/>
    </source>
</evidence>
<keyword evidence="4" id="KW-0812">Transmembrane</keyword>
<feature type="compositionally biased region" description="Basic and acidic residues" evidence="15">
    <location>
        <begin position="350"/>
        <end position="366"/>
    </location>
</feature>
<evidence type="ECO:0000256" key="11">
    <source>
        <dbReference type="ARBA" id="ARBA00029691"/>
    </source>
</evidence>
<evidence type="ECO:0000256" key="3">
    <source>
        <dbReference type="ARBA" id="ARBA00022448"/>
    </source>
</evidence>
<keyword evidence="9 14" id="KW-0576">Peroxisome</keyword>
<comment type="function">
    <text evidence="12 14">Component of the PEX13-PEX14 docking complex, a translocon channel that specifically mediates the import of peroxisomal cargo proteins bound to PEX5 receptor. The PEX13-PEX14 docking complex forms a large import pore which can be opened to a diameter of about 9 nm. Mechanistically, PEX5 receptor along with cargo proteins associates with the PEX14 subunit of the PEX13-PEX14 docking complex in the cytosol, leading to the insertion of the receptor into the organelle membrane with the concomitant translocation of the cargo into the peroxisome matrix.</text>
</comment>
<dbReference type="InterPro" id="IPR036388">
    <property type="entry name" value="WH-like_DNA-bd_sf"/>
</dbReference>
<accession>A0AB34PIZ8</accession>
<dbReference type="GO" id="GO:0005778">
    <property type="term" value="C:peroxisomal membrane"/>
    <property type="evidence" value="ECO:0007669"/>
    <property type="project" value="UniProtKB-SubCell"/>
</dbReference>
<evidence type="ECO:0000256" key="9">
    <source>
        <dbReference type="ARBA" id="ARBA00023140"/>
    </source>
</evidence>
<dbReference type="AlphaFoldDB" id="A0AB34PIZ8"/>
<dbReference type="Pfam" id="PF04695">
    <property type="entry name" value="Pex14_N"/>
    <property type="match status" value="1"/>
</dbReference>
<dbReference type="GO" id="GO:1990429">
    <property type="term" value="C:peroxisomal importomer complex"/>
    <property type="evidence" value="ECO:0007669"/>
    <property type="project" value="TreeGrafter"/>
</dbReference>
<keyword evidence="8 14" id="KW-0472">Membrane</keyword>
<comment type="caution">
    <text evidence="17">The sequence shown here is derived from an EMBL/GenBank/DDBJ whole genome shotgun (WGS) entry which is preliminary data.</text>
</comment>
<dbReference type="GO" id="GO:0005102">
    <property type="term" value="F:signaling receptor binding"/>
    <property type="evidence" value="ECO:0007669"/>
    <property type="project" value="TreeGrafter"/>
</dbReference>
<evidence type="ECO:0000256" key="8">
    <source>
        <dbReference type="ARBA" id="ARBA00023136"/>
    </source>
</evidence>
<feature type="compositionally biased region" description="Basic and acidic residues" evidence="15">
    <location>
        <begin position="402"/>
        <end position="413"/>
    </location>
</feature>
<dbReference type="Gene3D" id="1.10.10.10">
    <property type="entry name" value="Winged helix-like DNA-binding domain superfamily/Winged helix DNA-binding domain"/>
    <property type="match status" value="1"/>
</dbReference>
<feature type="region of interest" description="Disordered" evidence="15">
    <location>
        <begin position="289"/>
        <end position="457"/>
    </location>
</feature>
<evidence type="ECO:0000256" key="12">
    <source>
        <dbReference type="ARBA" id="ARBA00053920"/>
    </source>
</evidence>
<evidence type="ECO:0000256" key="14">
    <source>
        <dbReference type="RuleBase" id="RU367032"/>
    </source>
</evidence>
<evidence type="ECO:0000256" key="13">
    <source>
        <dbReference type="ARBA" id="ARBA00064754"/>
    </source>
</evidence>
<feature type="compositionally biased region" description="Low complexity" evidence="15">
    <location>
        <begin position="367"/>
        <end position="398"/>
    </location>
</feature>
<evidence type="ECO:0000256" key="6">
    <source>
        <dbReference type="ARBA" id="ARBA00022989"/>
    </source>
</evidence>
<sequence length="457" mass="50285">MNEELINSAVSFLKDPQVGGSPLTKKVEFLESKGLNQEEIEEALKRANDNSTTTSSSSSSVASSNSSNTTSSPSYQSQQQQQQVYSQPPIDYYNVVPPPPPVPEKSWKDYFIMATATAGVTYGLYQVVTRYLIPSIIPPSQSSIDKDKETINEEFMKIDKILDQLTFEQEEIKHANETKLSEIDTVIENVNDFLNKYNKDKLKFDDDLRLMKLEIDNLNNSIEKNMHLTKENINDELGEISQELQSLKNLIKARNGSNNNQTNGGNGGGIEARKIAPVSSIPSASEILKKARAKNAASTTPEPKQEPVKSEDTKSEETKSKETKSEETKRSEGITKNGVMAAGIPSWQLQHKEKEAQKKEAQKKSNQEQTSNNNNNNNNNSSGIPVWQQAAAAATTSSVDTSKSEEEIKEKIKSVGVPAWQLNASTSSGSGSYNNNNINGNDNSKNGPQQQQSSSAE</sequence>
<dbReference type="PANTHER" id="PTHR23058:SF0">
    <property type="entry name" value="PEROXISOMAL MEMBRANE PROTEIN PEX14"/>
    <property type="match status" value="1"/>
</dbReference>
<dbReference type="FunFam" id="1.10.10.10:FF:000217">
    <property type="entry name" value="Peroxisomal membrane protein PEX14"/>
    <property type="match status" value="1"/>
</dbReference>
<dbReference type="PANTHER" id="PTHR23058">
    <property type="entry name" value="PEROXISOMAL MEMBRANE PROTEIN PEX14"/>
    <property type="match status" value="1"/>
</dbReference>
<name>A0AB34PIZ8_CANAX</name>
<gene>
    <name evidence="17" type="ORF">MG3_05876</name>
</gene>
<feature type="region of interest" description="Disordered" evidence="15">
    <location>
        <begin position="40"/>
        <end position="83"/>
    </location>
</feature>
<dbReference type="Proteomes" id="UP000030161">
    <property type="component" value="Unassembled WGS sequence"/>
</dbReference>
<feature type="compositionally biased region" description="Polar residues" evidence="15">
    <location>
        <begin position="448"/>
        <end position="457"/>
    </location>
</feature>
<feature type="compositionally biased region" description="Low complexity" evidence="15">
    <location>
        <begin position="423"/>
        <end position="447"/>
    </location>
</feature>
<feature type="compositionally biased region" description="Basic and acidic residues" evidence="15">
    <location>
        <begin position="303"/>
        <end position="333"/>
    </location>
</feature>
<comment type="subunit">
    <text evidence="13">Interacts with PEX13; forming the PEX13-PEX14 docking complex. Interacts with PEX5 (via WxxxF/Y motifs).</text>
</comment>
<evidence type="ECO:0000256" key="2">
    <source>
        <dbReference type="ARBA" id="ARBA00005443"/>
    </source>
</evidence>
<keyword evidence="3 14" id="KW-0813">Transport</keyword>
<evidence type="ECO:0000256" key="10">
    <source>
        <dbReference type="ARBA" id="ARBA00029502"/>
    </source>
</evidence>
<evidence type="ECO:0000256" key="4">
    <source>
        <dbReference type="ARBA" id="ARBA00022692"/>
    </source>
</evidence>
<evidence type="ECO:0000313" key="17">
    <source>
        <dbReference type="EMBL" id="KGR02229.1"/>
    </source>
</evidence>
<evidence type="ECO:0000256" key="15">
    <source>
        <dbReference type="SAM" id="MobiDB-lite"/>
    </source>
</evidence>
<dbReference type="InterPro" id="IPR025655">
    <property type="entry name" value="PEX14"/>
</dbReference>
<feature type="region of interest" description="Disordered" evidence="15">
    <location>
        <begin position="253"/>
        <end position="272"/>
    </location>
</feature>
<protein>
    <recommendedName>
        <fullName evidence="10 14">Peroxisomal membrane protein PEX14</fullName>
    </recommendedName>
    <alternativeName>
        <fullName evidence="11 14">Peroxin-14</fullName>
    </alternativeName>
</protein>
<evidence type="ECO:0000259" key="16">
    <source>
        <dbReference type="Pfam" id="PF04695"/>
    </source>
</evidence>
<dbReference type="InterPro" id="IPR006785">
    <property type="entry name" value="Pex14_N"/>
</dbReference>
<evidence type="ECO:0000256" key="5">
    <source>
        <dbReference type="ARBA" id="ARBA00022927"/>
    </source>
</evidence>
<keyword evidence="7" id="KW-0811">Translocation</keyword>
<dbReference type="GO" id="GO:0016560">
    <property type="term" value="P:protein import into peroxisome matrix, docking"/>
    <property type="evidence" value="ECO:0007669"/>
    <property type="project" value="UniProtKB-UniRule"/>
</dbReference>
<proteinExistence type="inferred from homology"/>
<keyword evidence="5 14" id="KW-0653">Protein transport</keyword>
<feature type="domain" description="Peroxisome membrane anchor protein Pex14p N-terminal" evidence="16">
    <location>
        <begin position="2"/>
        <end position="46"/>
    </location>
</feature>
<comment type="subcellular location">
    <subcellularLocation>
        <location evidence="1">Peroxisome membrane</location>
        <topology evidence="1">Single-pass membrane protein</topology>
    </subcellularLocation>
</comment>
<reference evidence="17 18" key="1">
    <citation type="submission" date="2013-12" db="EMBL/GenBank/DDBJ databases">
        <title>The Genome Sequence of Candida albicans P78048.</title>
        <authorList>
            <consortium name="The Broad Institute Genome Sequencing Platform"/>
            <consortium name="The Broad Institute Genome Sequencing Center for Infectious Disease"/>
            <person name="Cuomo C."/>
            <person name="Bennett R."/>
            <person name="Hirakawa M."/>
            <person name="Noverr M."/>
            <person name="Mitchell A."/>
            <person name="Young S.K."/>
            <person name="Zeng Q."/>
            <person name="Gargeya S."/>
            <person name="Fitzgerald M."/>
            <person name="Abouelleil A."/>
            <person name="Alvarado L."/>
            <person name="Berlin A.M."/>
            <person name="Chapman S.B."/>
            <person name="Dewar J."/>
            <person name="Goldberg J."/>
            <person name="Griggs A."/>
            <person name="Gujja S."/>
            <person name="Hansen M."/>
            <person name="Howarth C."/>
            <person name="Imamovic A."/>
            <person name="Larimer J."/>
            <person name="McCowan C."/>
            <person name="Murphy C."/>
            <person name="Pearson M."/>
            <person name="Priest M."/>
            <person name="Roberts A."/>
            <person name="Saif S."/>
            <person name="Shea T."/>
            <person name="Sykes S."/>
            <person name="Wortman J."/>
            <person name="Nusbaum C."/>
            <person name="Birren B."/>
        </authorList>
    </citation>
    <scope>NUCLEOTIDE SEQUENCE [LARGE SCALE GENOMIC DNA]</scope>
    <source>
        <strain evidence="17 18">P78048</strain>
    </source>
</reference>
<evidence type="ECO:0000256" key="7">
    <source>
        <dbReference type="ARBA" id="ARBA00023010"/>
    </source>
</evidence>